<dbReference type="InterPro" id="IPR025638">
    <property type="entry name" value="DUF4336"/>
</dbReference>
<dbReference type="RefSeq" id="WP_096567956.1">
    <property type="nucleotide sequence ID" value="NZ_JAQMTI010000168.1"/>
</dbReference>
<dbReference type="Proteomes" id="UP001211711">
    <property type="component" value="Unassembled WGS sequence"/>
</dbReference>
<accession>A0ABT4ZSQ0</accession>
<dbReference type="PANTHER" id="PTHR33835">
    <property type="entry name" value="YALI0C07656P"/>
    <property type="match status" value="1"/>
</dbReference>
<dbReference type="PANTHER" id="PTHR33835:SF2">
    <property type="entry name" value="LYSINE-TRNA LIGASE"/>
    <property type="match status" value="1"/>
</dbReference>
<organism evidence="1 2">
    <name type="scientific">Sphaerospermopsis kisseleviana CS-549</name>
    <dbReference type="NCBI Taxonomy" id="3021783"/>
    <lineage>
        <taxon>Bacteria</taxon>
        <taxon>Bacillati</taxon>
        <taxon>Cyanobacteriota</taxon>
        <taxon>Cyanophyceae</taxon>
        <taxon>Nostocales</taxon>
        <taxon>Aphanizomenonaceae</taxon>
        <taxon>Sphaerospermopsis</taxon>
        <taxon>Sphaerospermopsis kisseleviana</taxon>
    </lineage>
</organism>
<evidence type="ECO:0000313" key="2">
    <source>
        <dbReference type="Proteomes" id="UP001211711"/>
    </source>
</evidence>
<keyword evidence="2" id="KW-1185">Reference proteome</keyword>
<name>A0ABT4ZSQ0_9CYAN</name>
<gene>
    <name evidence="1" type="ORF">PN497_13930</name>
</gene>
<dbReference type="Pfam" id="PF14234">
    <property type="entry name" value="DUF4336"/>
    <property type="match status" value="1"/>
</dbReference>
<evidence type="ECO:0000313" key="1">
    <source>
        <dbReference type="EMBL" id="MDB9442452.1"/>
    </source>
</evidence>
<protein>
    <submittedName>
        <fullName evidence="1">DUF4336 domain-containing protein</fullName>
    </submittedName>
</protein>
<comment type="caution">
    <text evidence="1">The sequence shown here is derived from an EMBL/GenBank/DDBJ whole genome shotgun (WGS) entry which is preliminary data.</text>
</comment>
<reference evidence="1 2" key="1">
    <citation type="submission" date="2023-01" db="EMBL/GenBank/DDBJ databases">
        <title>Genomes from the Australian National Cyanobacteria Reference Collection.</title>
        <authorList>
            <person name="Willis A."/>
            <person name="Lee E.M.F."/>
        </authorList>
    </citation>
    <scope>NUCLEOTIDE SEQUENCE [LARGE SCALE GENOMIC DNA]</scope>
    <source>
        <strain evidence="1 2">CS-549</strain>
    </source>
</reference>
<proteinExistence type="predicted"/>
<sequence>MKILVIGSDRTVIQGEGTINVENVNPQDYTWKFWPVVPLYPYGKRRTIRKEVVKDTIWIFDQMQGVFYVVVPIRMTVVKLEKGGLLVYAPVAPTKECIRLVNELVAEHGEVKYIILPTISGIEHKVFVGPFARYFPTAQIFVAPEQWSFPVNLPLSWLGLPSNRTQILPADSSQVPFADEFDYEILGPIDLGPGKFAEVAFFHRRSHNLLLTDTIVSVPAEPPAIVQLDPYPLLYHAKDQAYNIIADTAENRRKGWQRITLFAFYFRPSVVDVPKWKDVFRDAWKAPERSLKTYFGFFPFQWRKDWERSYEALRGDGRIFVAPVLQSLILNREPQETINWADKVAQWDFQWIIPCHFDAPIKAEPQQFRKAFSFLEKYPSGGLVNSNSYPLPEDDFQVLRDIDQGLNRFKIVPPAREKV</sequence>
<dbReference type="EMBL" id="JAQMTI010000168">
    <property type="protein sequence ID" value="MDB9442452.1"/>
    <property type="molecule type" value="Genomic_DNA"/>
</dbReference>